<feature type="signal peptide" evidence="2">
    <location>
        <begin position="1"/>
        <end position="19"/>
    </location>
</feature>
<evidence type="ECO:0000256" key="1">
    <source>
        <dbReference type="SAM" id="MobiDB-lite"/>
    </source>
</evidence>
<dbReference type="PROSITE" id="PS51257">
    <property type="entry name" value="PROKAR_LIPOPROTEIN"/>
    <property type="match status" value="1"/>
</dbReference>
<dbReference type="EMBL" id="JBIGIA010000003">
    <property type="protein sequence ID" value="MFG6456331.1"/>
    <property type="molecule type" value="Genomic_DNA"/>
</dbReference>
<comment type="caution">
    <text evidence="3">The sequence shown here is derived from an EMBL/GenBank/DDBJ whole genome shotgun (WGS) entry which is preliminary data.</text>
</comment>
<name>A0ABW7G323_9BURK</name>
<reference evidence="3 4" key="1">
    <citation type="submission" date="2024-09" db="EMBL/GenBank/DDBJ databases">
        <title>Novel species of the genus Pelomonas and Roseateles isolated from streams.</title>
        <authorList>
            <person name="Lu H."/>
        </authorList>
    </citation>
    <scope>NUCLEOTIDE SEQUENCE [LARGE SCALE GENOMIC DNA]</scope>
    <source>
        <strain evidence="3 4">BYS96W</strain>
    </source>
</reference>
<evidence type="ECO:0000256" key="2">
    <source>
        <dbReference type="SAM" id="SignalP"/>
    </source>
</evidence>
<evidence type="ECO:0008006" key="5">
    <source>
        <dbReference type="Google" id="ProtNLM"/>
    </source>
</evidence>
<keyword evidence="4" id="KW-1185">Reference proteome</keyword>
<protein>
    <recommendedName>
        <fullName evidence="5">Transferrin-binding protein B C-lobe/N-lobe beta barrel domain-containing protein</fullName>
    </recommendedName>
</protein>
<sequence>MRIEMTKVLVALPLVVALAACGGGGSDSSPSDNSSVGTNTPTPTPTTGTGGSTPSAVATAYAQGSSPAYHIAGVSEQSFGVLKTAEQLADGSVVTVNSYQLTGTARAVADVAGDADFALGRWRKGTATTSSGSSQLESFSNGAYHYVVYNRPTAFPASGTYKCDEGKFTSPSQVSGTSTTYFANATGTANLSFANSVATVDVTISITAGNSRGTLTYNGRTLQTPDAYTIAGAYLGSGAGMVIGTATGANNQLRIVSPFRVIAGDSGYVGIAVFTCTPTP</sequence>
<evidence type="ECO:0000313" key="4">
    <source>
        <dbReference type="Proteomes" id="UP001606305"/>
    </source>
</evidence>
<dbReference type="Proteomes" id="UP001606305">
    <property type="component" value="Unassembled WGS sequence"/>
</dbReference>
<dbReference type="RefSeq" id="WP_394487057.1">
    <property type="nucleotide sequence ID" value="NZ_JBIGIA010000003.1"/>
</dbReference>
<feature type="region of interest" description="Disordered" evidence="1">
    <location>
        <begin position="26"/>
        <end position="55"/>
    </location>
</feature>
<keyword evidence="2" id="KW-0732">Signal</keyword>
<feature type="chain" id="PRO_5045852432" description="Transferrin-binding protein B C-lobe/N-lobe beta barrel domain-containing protein" evidence="2">
    <location>
        <begin position="20"/>
        <end position="280"/>
    </location>
</feature>
<organism evidence="3 4">
    <name type="scientific">Pelomonas nitida</name>
    <dbReference type="NCBI Taxonomy" id="3299027"/>
    <lineage>
        <taxon>Bacteria</taxon>
        <taxon>Pseudomonadati</taxon>
        <taxon>Pseudomonadota</taxon>
        <taxon>Betaproteobacteria</taxon>
        <taxon>Burkholderiales</taxon>
        <taxon>Sphaerotilaceae</taxon>
        <taxon>Roseateles</taxon>
    </lineage>
</organism>
<proteinExistence type="predicted"/>
<gene>
    <name evidence="3" type="ORF">ACG00X_05755</name>
</gene>
<accession>A0ABW7G323</accession>
<evidence type="ECO:0000313" key="3">
    <source>
        <dbReference type="EMBL" id="MFG6456331.1"/>
    </source>
</evidence>
<feature type="compositionally biased region" description="Low complexity" evidence="1">
    <location>
        <begin position="27"/>
        <end position="55"/>
    </location>
</feature>